<dbReference type="OrthoDB" id="117530at2157"/>
<evidence type="ECO:0000313" key="1">
    <source>
        <dbReference type="EMBL" id="PWR73459.1"/>
    </source>
</evidence>
<dbReference type="RefSeq" id="WP_109940870.1">
    <property type="nucleotide sequence ID" value="NZ_CP176366.1"/>
</dbReference>
<reference evidence="1 2" key="1">
    <citation type="submission" date="2018-05" db="EMBL/GenBank/DDBJ databases">
        <title>Draft genome of Methanospirillum stamsii Pt1.</title>
        <authorList>
            <person name="Dueholm M.S."/>
            <person name="Nielsen P.H."/>
            <person name="Bakmann L.F."/>
            <person name="Otzen D.E."/>
        </authorList>
    </citation>
    <scope>NUCLEOTIDE SEQUENCE [LARGE SCALE GENOMIC DNA]</scope>
    <source>
        <strain evidence="1 2">Pt1</strain>
    </source>
</reference>
<dbReference type="Gene3D" id="3.40.50.10480">
    <property type="entry name" value="Probable brix-domain ribosomal biogenesis protein"/>
    <property type="match status" value="1"/>
</dbReference>
<sequence>MTLVTTSRRSTPVIRSIAKDLAFASGSSYLTRGKHGIREIAGEHEFFIVIEQQKSDVLLTIYDDGTPCMSRIIKEHQPGIREGEIFRGLKTSDKKLGLVLEKFCQVMYVDEEGLFLSFDGPQRRCKKLVLSGDDA</sequence>
<protein>
    <submittedName>
        <fullName evidence="1">Uncharacterized protein</fullName>
    </submittedName>
</protein>
<dbReference type="Proteomes" id="UP000245934">
    <property type="component" value="Unassembled WGS sequence"/>
</dbReference>
<dbReference type="EMBL" id="QGMZ01000018">
    <property type="protein sequence ID" value="PWR73459.1"/>
    <property type="molecule type" value="Genomic_DNA"/>
</dbReference>
<organism evidence="1 2">
    <name type="scientific">Methanospirillum stamsii</name>
    <dbReference type="NCBI Taxonomy" id="1277351"/>
    <lineage>
        <taxon>Archaea</taxon>
        <taxon>Methanobacteriati</taxon>
        <taxon>Methanobacteriota</taxon>
        <taxon>Stenosarchaea group</taxon>
        <taxon>Methanomicrobia</taxon>
        <taxon>Methanomicrobiales</taxon>
        <taxon>Methanospirillaceae</taxon>
        <taxon>Methanospirillum</taxon>
    </lineage>
</organism>
<dbReference type="GeneID" id="97608838"/>
<dbReference type="SUPFAM" id="SSF52954">
    <property type="entry name" value="Class II aaRS ABD-related"/>
    <property type="match status" value="1"/>
</dbReference>
<comment type="caution">
    <text evidence="1">The sequence shown here is derived from an EMBL/GenBank/DDBJ whole genome shotgun (WGS) entry which is preliminary data.</text>
</comment>
<accession>A0A2V2N128</accession>
<proteinExistence type="predicted"/>
<name>A0A2V2N128_9EURY</name>
<dbReference type="AlphaFoldDB" id="A0A2V2N128"/>
<evidence type="ECO:0000313" key="2">
    <source>
        <dbReference type="Proteomes" id="UP000245934"/>
    </source>
</evidence>
<gene>
    <name evidence="1" type="ORF">DLD82_09415</name>
</gene>
<keyword evidence="2" id="KW-1185">Reference proteome</keyword>